<protein>
    <recommendedName>
        <fullName evidence="4">Cytochrome bc1 complex Rieske iron-sulfur subunit</fullName>
    </recommendedName>
    <alternativeName>
        <fullName evidence="18">Cytochrome bc1 reductase complex subunit QcrA</fullName>
    </alternativeName>
    <alternativeName>
        <fullName evidence="19">Rieske iron-sulfur protein</fullName>
    </alternativeName>
</protein>
<dbReference type="EMBL" id="JBHSLN010000011">
    <property type="protein sequence ID" value="MFC5296302.1"/>
    <property type="molecule type" value="Genomic_DNA"/>
</dbReference>
<evidence type="ECO:0000256" key="18">
    <source>
        <dbReference type="ARBA" id="ARBA00029586"/>
    </source>
</evidence>
<evidence type="ECO:0000256" key="17">
    <source>
        <dbReference type="ARBA" id="ARBA00023157"/>
    </source>
</evidence>
<evidence type="ECO:0000256" key="20">
    <source>
        <dbReference type="ARBA" id="ARBA00034078"/>
    </source>
</evidence>
<evidence type="ECO:0000313" key="25">
    <source>
        <dbReference type="Proteomes" id="UP001595937"/>
    </source>
</evidence>
<keyword evidence="13" id="KW-0560">Oxidoreductase</keyword>
<evidence type="ECO:0000256" key="1">
    <source>
        <dbReference type="ARBA" id="ARBA00002494"/>
    </source>
</evidence>
<dbReference type="PROSITE" id="PS51296">
    <property type="entry name" value="RIESKE"/>
    <property type="match status" value="1"/>
</dbReference>
<dbReference type="Pfam" id="PF19297">
    <property type="entry name" value="QcrA_N"/>
    <property type="match status" value="1"/>
</dbReference>
<keyword evidence="9" id="KW-0001">2Fe-2S</keyword>
<keyword evidence="11" id="KW-0249">Electron transport</keyword>
<evidence type="ECO:0000256" key="10">
    <source>
        <dbReference type="ARBA" id="ARBA00022723"/>
    </source>
</evidence>
<comment type="function">
    <text evidence="1">Iron-sulfur subunit of the cytochrome bc1 complex, an essential component of the respiratory electron transport chain required for ATP synthesis. The bc1 complex catalyzes the oxidation of menaquinol and the reduction of cytochrome c in the respiratory chain. The bc1 complex operates through a Q-cycle mechanism that couples electron transfer to generation of the proton gradient that drives ATP synthesis.</text>
</comment>
<evidence type="ECO:0000256" key="15">
    <source>
        <dbReference type="ARBA" id="ARBA00023014"/>
    </source>
</evidence>
<evidence type="ECO:0000256" key="3">
    <source>
        <dbReference type="ARBA" id="ARBA00010651"/>
    </source>
</evidence>
<reference evidence="25" key="1">
    <citation type="journal article" date="2019" name="Int. J. Syst. Evol. Microbiol.">
        <title>The Global Catalogue of Microorganisms (GCM) 10K type strain sequencing project: providing services to taxonomists for standard genome sequencing and annotation.</title>
        <authorList>
            <consortium name="The Broad Institute Genomics Platform"/>
            <consortium name="The Broad Institute Genome Sequencing Center for Infectious Disease"/>
            <person name="Wu L."/>
            <person name="Ma J."/>
        </authorList>
    </citation>
    <scope>NUCLEOTIDE SEQUENCE [LARGE SCALE GENOMIC DNA]</scope>
    <source>
        <strain evidence="25">CGMCC 1.16455</strain>
    </source>
</reference>
<feature type="transmembrane region" description="Helical" evidence="22">
    <location>
        <begin position="92"/>
        <end position="115"/>
    </location>
</feature>
<evidence type="ECO:0000256" key="9">
    <source>
        <dbReference type="ARBA" id="ARBA00022714"/>
    </source>
</evidence>
<keyword evidence="16 22" id="KW-0472">Membrane</keyword>
<keyword evidence="12 22" id="KW-1133">Transmembrane helix</keyword>
<comment type="subcellular location">
    <subcellularLocation>
        <location evidence="2">Cell membrane</location>
        <topology evidence="2">Multi-pass membrane protein</topology>
    </subcellularLocation>
</comment>
<dbReference type="InterPro" id="IPR045603">
    <property type="entry name" value="QcrA_N"/>
</dbReference>
<evidence type="ECO:0000256" key="13">
    <source>
        <dbReference type="ARBA" id="ARBA00023002"/>
    </source>
</evidence>
<evidence type="ECO:0000259" key="23">
    <source>
        <dbReference type="PROSITE" id="PS51296"/>
    </source>
</evidence>
<evidence type="ECO:0000256" key="11">
    <source>
        <dbReference type="ARBA" id="ARBA00022982"/>
    </source>
</evidence>
<dbReference type="PRINTS" id="PR00162">
    <property type="entry name" value="RIESKE"/>
</dbReference>
<comment type="caution">
    <text evidence="24">The sequence shown here is derived from an EMBL/GenBank/DDBJ whole genome shotgun (WGS) entry which is preliminary data.</text>
</comment>
<keyword evidence="7" id="KW-0679">Respiratory chain</keyword>
<evidence type="ECO:0000256" key="19">
    <source>
        <dbReference type="ARBA" id="ARBA00032409"/>
    </source>
</evidence>
<keyword evidence="10" id="KW-0479">Metal-binding</keyword>
<dbReference type="PANTHER" id="PTHR10134">
    <property type="entry name" value="CYTOCHROME B-C1 COMPLEX SUBUNIT RIESKE, MITOCHONDRIAL"/>
    <property type="match status" value="1"/>
</dbReference>
<evidence type="ECO:0000256" key="22">
    <source>
        <dbReference type="SAM" id="Phobius"/>
    </source>
</evidence>
<accession>A0ABW0FAR5</accession>
<evidence type="ECO:0000256" key="16">
    <source>
        <dbReference type="ARBA" id="ARBA00023136"/>
    </source>
</evidence>
<organism evidence="24 25">
    <name type="scientific">Brachybacterium tyrofermentans</name>
    <dbReference type="NCBI Taxonomy" id="47848"/>
    <lineage>
        <taxon>Bacteria</taxon>
        <taxon>Bacillati</taxon>
        <taxon>Actinomycetota</taxon>
        <taxon>Actinomycetes</taxon>
        <taxon>Micrococcales</taxon>
        <taxon>Dermabacteraceae</taxon>
        <taxon>Brachybacterium</taxon>
    </lineage>
</organism>
<dbReference type="InterPro" id="IPR014349">
    <property type="entry name" value="Rieske_Fe-S_prot"/>
</dbReference>
<sequence>MNTNLDGTTPARGVSAIAPKEGGGFPNPGLPPHVHRQADVSKAAEKRAERLVAAMFLLSVIGTAIFIVAYFLVTPTGTNIFAEEGSPSALWWSNLVTGLGLAIAVFFIGAAAVHWAKTLMPDEEMVEERHDIRSSDETREIAVGIITDGLEESGIARRPVIVTAMVAAFAALPIAVLAPLSTLGPLPGNKLHHTFWGHNPGQRLARDHDGTPIKLSDVAMNSIFHVMPEGLTEETPHFLEERAKAATVIVRIDPKLSKNPESMANGVDGILAFSKICTHVGCPVALYEQQTHHMLCPCHQSTFDVTDGAKVIFGPAHRPLPQLPIEVDDEGYLVATGDFPEPIGPSFWDTHKDK</sequence>
<keyword evidence="8 22" id="KW-0812">Transmembrane</keyword>
<dbReference type="InterPro" id="IPR036922">
    <property type="entry name" value="Rieske_2Fe-2S_sf"/>
</dbReference>
<evidence type="ECO:0000313" key="24">
    <source>
        <dbReference type="EMBL" id="MFC5296302.1"/>
    </source>
</evidence>
<dbReference type="Gene3D" id="2.102.10.10">
    <property type="entry name" value="Rieske [2Fe-2S] iron-sulphur domain"/>
    <property type="match status" value="1"/>
</dbReference>
<evidence type="ECO:0000256" key="7">
    <source>
        <dbReference type="ARBA" id="ARBA00022660"/>
    </source>
</evidence>
<evidence type="ECO:0000256" key="2">
    <source>
        <dbReference type="ARBA" id="ARBA00004651"/>
    </source>
</evidence>
<keyword evidence="6" id="KW-1003">Cell membrane</keyword>
<dbReference type="RefSeq" id="WP_193117334.1">
    <property type="nucleotide sequence ID" value="NZ_BAAAIR010000032.1"/>
</dbReference>
<keyword evidence="15" id="KW-0411">Iron-sulfur</keyword>
<keyword evidence="25" id="KW-1185">Reference proteome</keyword>
<comment type="similarity">
    <text evidence="3">Belongs to the Rieske iron-sulfur protein family.</text>
</comment>
<keyword evidence="14" id="KW-0408">Iron</keyword>
<evidence type="ECO:0000256" key="14">
    <source>
        <dbReference type="ARBA" id="ARBA00023004"/>
    </source>
</evidence>
<proteinExistence type="inferred from homology"/>
<evidence type="ECO:0000256" key="12">
    <source>
        <dbReference type="ARBA" id="ARBA00022989"/>
    </source>
</evidence>
<comment type="cofactor">
    <cofactor evidence="20">
        <name>[2Fe-2S] cluster</name>
        <dbReference type="ChEBI" id="CHEBI:190135"/>
    </cofactor>
</comment>
<feature type="transmembrane region" description="Helical" evidence="22">
    <location>
        <begin position="51"/>
        <end position="72"/>
    </location>
</feature>
<dbReference type="GeneID" id="303296723"/>
<keyword evidence="5" id="KW-0813">Transport</keyword>
<evidence type="ECO:0000256" key="5">
    <source>
        <dbReference type="ARBA" id="ARBA00022448"/>
    </source>
</evidence>
<feature type="region of interest" description="Disordered" evidence="21">
    <location>
        <begin position="1"/>
        <end position="25"/>
    </location>
</feature>
<dbReference type="InterPro" id="IPR005805">
    <property type="entry name" value="Rieske_Fe-S_prot_C"/>
</dbReference>
<evidence type="ECO:0000256" key="21">
    <source>
        <dbReference type="SAM" id="MobiDB-lite"/>
    </source>
</evidence>
<feature type="domain" description="Rieske" evidence="23">
    <location>
        <begin position="266"/>
        <end position="334"/>
    </location>
</feature>
<evidence type="ECO:0000256" key="6">
    <source>
        <dbReference type="ARBA" id="ARBA00022475"/>
    </source>
</evidence>
<evidence type="ECO:0000256" key="8">
    <source>
        <dbReference type="ARBA" id="ARBA00022692"/>
    </source>
</evidence>
<dbReference type="Proteomes" id="UP001595937">
    <property type="component" value="Unassembled WGS sequence"/>
</dbReference>
<keyword evidence="17" id="KW-1015">Disulfide bond</keyword>
<dbReference type="SUPFAM" id="SSF50022">
    <property type="entry name" value="ISP domain"/>
    <property type="match status" value="1"/>
</dbReference>
<name>A0ABW0FAR5_9MICO</name>
<gene>
    <name evidence="24" type="ORF">ACFPK8_02170</name>
</gene>
<dbReference type="InterPro" id="IPR017941">
    <property type="entry name" value="Rieske_2Fe-2S"/>
</dbReference>
<dbReference type="Pfam" id="PF00355">
    <property type="entry name" value="Rieske"/>
    <property type="match status" value="1"/>
</dbReference>
<feature type="transmembrane region" description="Helical" evidence="22">
    <location>
        <begin position="160"/>
        <end position="180"/>
    </location>
</feature>
<evidence type="ECO:0000256" key="4">
    <source>
        <dbReference type="ARBA" id="ARBA00015816"/>
    </source>
</evidence>
<dbReference type="CDD" id="cd03467">
    <property type="entry name" value="Rieske"/>
    <property type="match status" value="1"/>
</dbReference>